<dbReference type="Proteomes" id="UP001227543">
    <property type="component" value="Unassembled WGS sequence"/>
</dbReference>
<reference evidence="1 2" key="1">
    <citation type="submission" date="2016-10" db="EMBL/GenBank/DDBJ databases">
        <title>The genome sequence of Colletotrichum fioriniae PJ7.</title>
        <authorList>
            <person name="Baroncelli R."/>
        </authorList>
    </citation>
    <scope>NUCLEOTIDE SEQUENCE [LARGE SCALE GENOMIC DNA]</scope>
    <source>
        <strain evidence="1 2">Tom-12</strain>
    </source>
</reference>
<accession>A0ABQ9QH38</accession>
<gene>
    <name evidence="1" type="ORF">CTAM01_16944</name>
</gene>
<dbReference type="GeneID" id="85417174"/>
<dbReference type="EMBL" id="MLFU01000288">
    <property type="protein sequence ID" value="KAK1468204.1"/>
    <property type="molecule type" value="Genomic_DNA"/>
</dbReference>
<comment type="caution">
    <text evidence="1">The sequence shown here is derived from an EMBL/GenBank/DDBJ whole genome shotgun (WGS) entry which is preliminary data.</text>
</comment>
<organism evidence="1 2">
    <name type="scientific">Colletotrichum tamarilloi</name>
    <dbReference type="NCBI Taxonomy" id="1209934"/>
    <lineage>
        <taxon>Eukaryota</taxon>
        <taxon>Fungi</taxon>
        <taxon>Dikarya</taxon>
        <taxon>Ascomycota</taxon>
        <taxon>Pezizomycotina</taxon>
        <taxon>Sordariomycetes</taxon>
        <taxon>Hypocreomycetidae</taxon>
        <taxon>Glomerellales</taxon>
        <taxon>Glomerellaceae</taxon>
        <taxon>Colletotrichum</taxon>
        <taxon>Colletotrichum acutatum species complex</taxon>
    </lineage>
</organism>
<evidence type="ECO:0000313" key="2">
    <source>
        <dbReference type="Proteomes" id="UP001227543"/>
    </source>
</evidence>
<keyword evidence="2" id="KW-1185">Reference proteome</keyword>
<evidence type="ECO:0000313" key="1">
    <source>
        <dbReference type="EMBL" id="KAK1468204.1"/>
    </source>
</evidence>
<proteinExistence type="predicted"/>
<name>A0ABQ9QH38_9PEZI</name>
<protein>
    <submittedName>
        <fullName evidence="1">Uncharacterized protein</fullName>
    </submittedName>
</protein>
<dbReference type="RefSeq" id="XP_060372489.1">
    <property type="nucleotide sequence ID" value="XM_060532936.1"/>
</dbReference>
<sequence length="50" mass="5469">MTSATLMQVMSVHLTFSLAYRRMKQKVASVGAVWQGTPASMKPVGIMIRA</sequence>